<proteinExistence type="inferred from homology"/>
<reference evidence="10" key="1">
    <citation type="submission" date="2016-06" db="UniProtKB">
        <authorList>
            <consortium name="WormBaseParasite"/>
        </authorList>
    </citation>
    <scope>IDENTIFICATION</scope>
</reference>
<name>A0A183BB65_9TREM</name>
<dbReference type="PANTHER" id="PTHR19139:SF199">
    <property type="entry name" value="MIP17260P"/>
    <property type="match status" value="1"/>
</dbReference>
<dbReference type="EMBL" id="UZAN01064374">
    <property type="protein sequence ID" value="VDP93722.1"/>
    <property type="molecule type" value="Genomic_DNA"/>
</dbReference>
<dbReference type="AlphaFoldDB" id="A0A183BB65"/>
<evidence type="ECO:0000256" key="1">
    <source>
        <dbReference type="ARBA" id="ARBA00004141"/>
    </source>
</evidence>
<dbReference type="SUPFAM" id="SSF81338">
    <property type="entry name" value="Aquaporin-like"/>
    <property type="match status" value="1"/>
</dbReference>
<feature type="transmembrane region" description="Helical" evidence="7">
    <location>
        <begin position="28"/>
        <end position="48"/>
    </location>
</feature>
<evidence type="ECO:0000313" key="10">
    <source>
        <dbReference type="WBParaSite" id="ECPE_0001649301-mRNA-1"/>
    </source>
</evidence>
<organism evidence="10">
    <name type="scientific">Echinostoma caproni</name>
    <dbReference type="NCBI Taxonomy" id="27848"/>
    <lineage>
        <taxon>Eukaryota</taxon>
        <taxon>Metazoa</taxon>
        <taxon>Spiralia</taxon>
        <taxon>Lophotrochozoa</taxon>
        <taxon>Platyhelminthes</taxon>
        <taxon>Trematoda</taxon>
        <taxon>Digenea</taxon>
        <taxon>Plagiorchiida</taxon>
        <taxon>Echinostomata</taxon>
        <taxon>Echinostomatoidea</taxon>
        <taxon>Echinostomatidae</taxon>
        <taxon>Echinostoma</taxon>
    </lineage>
</organism>
<comment type="similarity">
    <text evidence="2 6">Belongs to the MIP/aquaporin (TC 1.A.8) family.</text>
</comment>
<dbReference type="Gene3D" id="1.20.1080.10">
    <property type="entry name" value="Glycerol uptake facilitator protein"/>
    <property type="match status" value="1"/>
</dbReference>
<keyword evidence="3 6" id="KW-0812">Transmembrane</keyword>
<dbReference type="Pfam" id="PF00230">
    <property type="entry name" value="MIP"/>
    <property type="match status" value="1"/>
</dbReference>
<evidence type="ECO:0000256" key="6">
    <source>
        <dbReference type="RuleBase" id="RU000477"/>
    </source>
</evidence>
<dbReference type="InterPro" id="IPR034294">
    <property type="entry name" value="Aquaporin_transptr"/>
</dbReference>
<dbReference type="WBParaSite" id="ECPE_0001649301-mRNA-1">
    <property type="protein sequence ID" value="ECPE_0001649301-mRNA-1"/>
    <property type="gene ID" value="ECPE_0001649301"/>
</dbReference>
<keyword evidence="9" id="KW-1185">Reference proteome</keyword>
<dbReference type="PRINTS" id="PR00783">
    <property type="entry name" value="MINTRINSICP"/>
</dbReference>
<dbReference type="Proteomes" id="UP000272942">
    <property type="component" value="Unassembled WGS sequence"/>
</dbReference>
<dbReference type="PANTHER" id="PTHR19139">
    <property type="entry name" value="AQUAPORIN TRANSPORTER"/>
    <property type="match status" value="1"/>
</dbReference>
<feature type="transmembrane region" description="Helical" evidence="7">
    <location>
        <begin position="180"/>
        <end position="202"/>
    </location>
</feature>
<evidence type="ECO:0000256" key="5">
    <source>
        <dbReference type="ARBA" id="ARBA00023136"/>
    </source>
</evidence>
<dbReference type="GO" id="GO:0005886">
    <property type="term" value="C:plasma membrane"/>
    <property type="evidence" value="ECO:0007669"/>
    <property type="project" value="TreeGrafter"/>
</dbReference>
<sequence length="254" mass="27796">MASNYRDDPGYQATTATLPRVDWYHAKFMFRIFAAEALGVGIIIFILAVHSAGGELKSDLNGPITAAAAFAVAVWTVGPVSGPQITPILSLALLLTRRINFVYFILGIMGQTFGAFMALLLGSRLVPGLSEKNNLLLQIPGPNVTDLQAFGLECVCSFILIVCVLSTLDEFRKSHWSQGHVTSFSIIVFILILPLAAVLIYVTAPICGSVIAVLLWEMVISDGASVERIKHWWTDPNFDRHKDYNRLSCNARGQ</sequence>
<reference evidence="8 9" key="2">
    <citation type="submission" date="2018-11" db="EMBL/GenBank/DDBJ databases">
        <authorList>
            <consortium name="Pathogen Informatics"/>
        </authorList>
    </citation>
    <scope>NUCLEOTIDE SEQUENCE [LARGE SCALE GENOMIC DNA]</scope>
    <source>
        <strain evidence="8 9">Egypt</strain>
    </source>
</reference>
<keyword evidence="6" id="KW-0813">Transport</keyword>
<evidence type="ECO:0000256" key="3">
    <source>
        <dbReference type="ARBA" id="ARBA00022692"/>
    </source>
</evidence>
<evidence type="ECO:0000313" key="9">
    <source>
        <dbReference type="Proteomes" id="UP000272942"/>
    </source>
</evidence>
<keyword evidence="5 7" id="KW-0472">Membrane</keyword>
<dbReference type="InterPro" id="IPR000425">
    <property type="entry name" value="MIP"/>
</dbReference>
<protein>
    <submittedName>
        <fullName evidence="10">Aquaporin-1</fullName>
    </submittedName>
</protein>
<comment type="subcellular location">
    <subcellularLocation>
        <location evidence="1">Membrane</location>
        <topology evidence="1">Multi-pass membrane protein</topology>
    </subcellularLocation>
</comment>
<evidence type="ECO:0000256" key="4">
    <source>
        <dbReference type="ARBA" id="ARBA00022989"/>
    </source>
</evidence>
<gene>
    <name evidence="8" type="ORF">ECPE_LOCUS16450</name>
</gene>
<evidence type="ECO:0000256" key="2">
    <source>
        <dbReference type="ARBA" id="ARBA00006175"/>
    </source>
</evidence>
<evidence type="ECO:0000313" key="8">
    <source>
        <dbReference type="EMBL" id="VDP93722.1"/>
    </source>
</evidence>
<evidence type="ECO:0000256" key="7">
    <source>
        <dbReference type="SAM" id="Phobius"/>
    </source>
</evidence>
<dbReference type="GO" id="GO:0015250">
    <property type="term" value="F:water channel activity"/>
    <property type="evidence" value="ECO:0007669"/>
    <property type="project" value="TreeGrafter"/>
</dbReference>
<feature type="transmembrane region" description="Helical" evidence="7">
    <location>
        <begin position="147"/>
        <end position="168"/>
    </location>
</feature>
<accession>A0A183BB65</accession>
<dbReference type="InterPro" id="IPR023271">
    <property type="entry name" value="Aquaporin-like"/>
</dbReference>
<keyword evidence="4 7" id="KW-1133">Transmembrane helix</keyword>
<feature type="transmembrane region" description="Helical" evidence="7">
    <location>
        <begin position="101"/>
        <end position="127"/>
    </location>
</feature>
<dbReference type="OrthoDB" id="3222at2759"/>